<dbReference type="PANTHER" id="PTHR46928:SF1">
    <property type="entry name" value="MESENCHYME-SPECIFIC CELL SURFACE GLYCOPROTEIN"/>
    <property type="match status" value="1"/>
</dbReference>
<proteinExistence type="predicted"/>
<reference evidence="5" key="1">
    <citation type="submission" date="2016-03" db="EMBL/GenBank/DDBJ databases">
        <authorList>
            <person name="Ploux O."/>
        </authorList>
    </citation>
    <scope>NUCLEOTIDE SEQUENCE</scope>
    <source>
        <strain evidence="5">UC1</strain>
    </source>
</reference>
<dbReference type="InterPro" id="IPR011044">
    <property type="entry name" value="Quino_amine_DH_bsu"/>
</dbReference>
<dbReference type="Pfam" id="PF13449">
    <property type="entry name" value="Phytase-like"/>
    <property type="match status" value="1"/>
</dbReference>
<gene>
    <name evidence="5" type="ORF">MIPYR_30125</name>
</gene>
<dbReference type="Pfam" id="PF16640">
    <property type="entry name" value="Big_3_5"/>
    <property type="match status" value="2"/>
</dbReference>
<dbReference type="SUPFAM" id="SSF50969">
    <property type="entry name" value="YVTN repeat-like/Quinoprotein amine dehydrogenase"/>
    <property type="match status" value="1"/>
</dbReference>
<evidence type="ECO:0000313" key="5">
    <source>
        <dbReference type="EMBL" id="SBS72636.1"/>
    </source>
</evidence>
<dbReference type="PANTHER" id="PTHR46928">
    <property type="entry name" value="MESENCHYME-SPECIFIC CELL SURFACE GLYCOPROTEIN"/>
    <property type="match status" value="1"/>
</dbReference>
<feature type="domain" description="Bacterial Ig-like" evidence="3">
    <location>
        <begin position="879"/>
        <end position="963"/>
    </location>
</feature>
<evidence type="ECO:0008006" key="6">
    <source>
        <dbReference type="Google" id="ProtNLM"/>
    </source>
</evidence>
<dbReference type="EMBL" id="FLQR01000007">
    <property type="protein sequence ID" value="SBS72636.1"/>
    <property type="molecule type" value="Genomic_DNA"/>
</dbReference>
<keyword evidence="1" id="KW-0732">Signal</keyword>
<dbReference type="InterPro" id="IPR027372">
    <property type="entry name" value="Phytase-like_dom"/>
</dbReference>
<evidence type="ECO:0000259" key="4">
    <source>
        <dbReference type="Pfam" id="PF22494"/>
    </source>
</evidence>
<dbReference type="Pfam" id="PF22494">
    <property type="entry name" value="choice_anch_I"/>
    <property type="match status" value="1"/>
</dbReference>
<feature type="domain" description="Choice-of-anchor I" evidence="4">
    <location>
        <begin position="335"/>
        <end position="416"/>
    </location>
</feature>
<dbReference type="InterPro" id="IPR032109">
    <property type="entry name" value="Big_3_5"/>
</dbReference>
<name>A0A1Y5P1Q3_9MICO</name>
<dbReference type="GO" id="GO:0005975">
    <property type="term" value="P:carbohydrate metabolic process"/>
    <property type="evidence" value="ECO:0007669"/>
    <property type="project" value="UniProtKB-ARBA"/>
</dbReference>
<organism evidence="5">
    <name type="scientific">uncultured Microbacterium sp</name>
    <dbReference type="NCBI Taxonomy" id="191216"/>
    <lineage>
        <taxon>Bacteria</taxon>
        <taxon>Bacillati</taxon>
        <taxon>Actinomycetota</taxon>
        <taxon>Actinomycetes</taxon>
        <taxon>Micrococcales</taxon>
        <taxon>Microbacteriaceae</taxon>
        <taxon>Microbacterium</taxon>
        <taxon>environmental samples</taxon>
    </lineage>
</organism>
<feature type="chain" id="PRO_5039409672" description="Alkaline phosphatase" evidence="1">
    <location>
        <begin position="30"/>
        <end position="964"/>
    </location>
</feature>
<dbReference type="Gene3D" id="2.60.40.10">
    <property type="entry name" value="Immunoglobulins"/>
    <property type="match status" value="2"/>
</dbReference>
<feature type="signal peptide" evidence="1">
    <location>
        <begin position="1"/>
        <end position="29"/>
    </location>
</feature>
<dbReference type="InterPro" id="IPR013783">
    <property type="entry name" value="Ig-like_fold"/>
</dbReference>
<sequence>MSRTPRVIACVAAAAVFAAALPATVPSLAATASAAENKSFQRVATYPVYKNVPAGVSASAPTVAEISAVSEDGKTLIYTDALGKRIGFLDISDPADPVGAGTLSLATLGNIDDQPTSVAVVGRYVLVVVDTSKSFTDPSGRLDVVRISDAKRVRSIDLGGQPDSIALSADKGVAAIAIENQRDEDFTPADAAKGDLPQAPAGFLQLLSLEGAPADWSLRRVDLTADDGSALPSFTAAGIVEPTDPEPEYVSINGDGLVALTLQENNGIVLVDSETAAITDVFSAGSVDLTGIDAKKDGIIRPTDSLAGVRREPDSVVWIDDEHLATANEGDWKGGSRGWTVFDKAGTVVWDAGNSFERLAIRHGVYNDDRAAKKGAEPEGLAVAEYDGTTYAFVGSERSNVVAVYDMTDPAAPAFTQLLPATNGPEGLLPIPSRGLFAVSSETDDAAVNVRATVGIYEWKPGRATYPTIVSDDDASGAPIGWQALGALSGDPTDASTLWSAADTVIKSGTLFQIDVSKTPARVTRSVPITDGGSAVALDVEGVFARPQGGFWLASEGATGDKNVLVRADDAGAVQERIALPADVSSKIKNWGLEGVTATTDAGGEHVWFVIQRPLWSDLATLEDFEGDDVVRIGRYDVSDASFHWYGYRLQSPLRGSGDWVGLSEITAVDDHTFAVIERDKLNGPAARTKRIYTVTVPYQDGRVSDPTTAPLPILEKRLAIDVLPALRATDGWTQEKLEGFTIAADGRLYGVTDNDGLKDATGETVFLKLGKATDAFADALATTTSLRLDRATAPYGAKVAAKITVSGAQNGAVEIREGAKVIAKGAAKNGVATVTLPALSVGKHQLVAQFAGGPRAGASRSVATSLTVTKAASRTTVKAAKTSVKRNAAVALTVTVTGANHTPTGSVRFVAGGKVIATAVLKNGKATAPVTFSRTGVTSVTAVYSGSAQTTGSTSGSVRITVR</sequence>
<dbReference type="AlphaFoldDB" id="A0A1Y5P1Q3"/>
<feature type="domain" description="Phytase-like" evidence="2">
    <location>
        <begin position="481"/>
        <end position="756"/>
    </location>
</feature>
<dbReference type="InterPro" id="IPR055188">
    <property type="entry name" value="Choice_anch_I"/>
</dbReference>
<protein>
    <recommendedName>
        <fullName evidence="6">Alkaline phosphatase</fullName>
    </recommendedName>
</protein>
<dbReference type="RefSeq" id="WP_295575965.1">
    <property type="nucleotide sequence ID" value="NZ_FLQR01000007.1"/>
</dbReference>
<evidence type="ECO:0000256" key="1">
    <source>
        <dbReference type="SAM" id="SignalP"/>
    </source>
</evidence>
<feature type="domain" description="Bacterial Ig-like" evidence="3">
    <location>
        <begin position="791"/>
        <end position="870"/>
    </location>
</feature>
<dbReference type="InterPro" id="IPR052956">
    <property type="entry name" value="Mesenchyme-surface_protein"/>
</dbReference>
<accession>A0A1Y5P1Q3</accession>
<evidence type="ECO:0000259" key="3">
    <source>
        <dbReference type="Pfam" id="PF16640"/>
    </source>
</evidence>
<evidence type="ECO:0000259" key="2">
    <source>
        <dbReference type="Pfam" id="PF13449"/>
    </source>
</evidence>